<dbReference type="PANTHER" id="PTHR35564:SF3">
    <property type="entry name" value="TYPE VI SECRETION SYSTEM BASEPLATE SUBUNIT TSSG"/>
    <property type="match status" value="1"/>
</dbReference>
<dbReference type="AlphaFoldDB" id="A0A1V3IKR1"/>
<evidence type="ECO:0000313" key="2">
    <source>
        <dbReference type="Proteomes" id="UP000189433"/>
    </source>
</evidence>
<comment type="caution">
    <text evidence="1">The sequence shown here is derived from an EMBL/GenBank/DDBJ whole genome shotgun (WGS) entry which is preliminary data.</text>
</comment>
<dbReference type="EMBL" id="MLHJ01000073">
    <property type="protein sequence ID" value="OOF41940.1"/>
    <property type="molecule type" value="Genomic_DNA"/>
</dbReference>
<dbReference type="OrthoDB" id="1523296at2"/>
<dbReference type="RefSeq" id="WP_077417089.1">
    <property type="nucleotide sequence ID" value="NZ_MLHI01000017.1"/>
</dbReference>
<accession>A0A1V3IKR1</accession>
<sequence>MAYSNWTAQIDVTEKKFGEKIDISRYNFYQLMELLCRFNQVEAAQILSLSAKNEPIRLISSAGLEYPIRDLVSLSQKNNGKYLLELSFLGLHGSQSPLPGYYLESLAKEYLHKENRLVDFMDLFNHRFALLAHQIWRKYRYYINYRNGGQDHFSERMFSLVGLGYKSTRNKLSVNHSKMLAYAGILSSPARSPEVICSLVAHCFDLNHVSLRDWQFRYVHIDEEEQNRLGVMRKEAGRPAKGRSCLGVNFTLGSKKPDRGSKFELRITQLSRREFLSFLPNGENYLPLVTFMSFILKDQFAWDLYLGLSEKQVSGMVLGTQQDSLLGWTTFTGKVEKEPNVLLTIRE</sequence>
<keyword evidence="2" id="KW-1185">Reference proteome</keyword>
<dbReference type="Proteomes" id="UP000189433">
    <property type="component" value="Unassembled WGS sequence"/>
</dbReference>
<dbReference type="PANTHER" id="PTHR35564">
    <property type="match status" value="1"/>
</dbReference>
<dbReference type="STRING" id="1908260.BKK50_08020"/>
<evidence type="ECO:0000313" key="1">
    <source>
        <dbReference type="EMBL" id="OOF41940.1"/>
    </source>
</evidence>
<dbReference type="Pfam" id="PF06996">
    <property type="entry name" value="T6SS_TssG"/>
    <property type="match status" value="1"/>
</dbReference>
<proteinExistence type="predicted"/>
<organism evidence="1 2">
    <name type="scientific">Rodentibacter rarus</name>
    <dbReference type="NCBI Taxonomy" id="1908260"/>
    <lineage>
        <taxon>Bacteria</taxon>
        <taxon>Pseudomonadati</taxon>
        <taxon>Pseudomonadota</taxon>
        <taxon>Gammaproteobacteria</taxon>
        <taxon>Pasteurellales</taxon>
        <taxon>Pasteurellaceae</taxon>
        <taxon>Rodentibacter</taxon>
    </lineage>
</organism>
<protein>
    <submittedName>
        <fullName evidence="1">Type VI secretion protein</fullName>
    </submittedName>
</protein>
<gene>
    <name evidence="1" type="ORF">BKK50_08020</name>
</gene>
<dbReference type="NCBIfam" id="TIGR03347">
    <property type="entry name" value="VI_chp_1"/>
    <property type="match status" value="1"/>
</dbReference>
<dbReference type="InterPro" id="IPR010732">
    <property type="entry name" value="T6SS_TssG-like"/>
</dbReference>
<reference evidence="1 2" key="1">
    <citation type="submission" date="2016-10" db="EMBL/GenBank/DDBJ databases">
        <title>Rodentibacter gen. nov. and new species.</title>
        <authorList>
            <person name="Christensen H."/>
        </authorList>
    </citation>
    <scope>NUCLEOTIDE SEQUENCE [LARGE SCALE GENOMIC DNA]</scope>
    <source>
        <strain evidence="1 2">CCUG17206</strain>
    </source>
</reference>
<name>A0A1V3IKR1_9PAST</name>